<accession>A0A0K1RA84</accession>
<keyword evidence="2" id="KW-1185">Reference proteome</keyword>
<protein>
    <recommendedName>
        <fullName evidence="3">YbjN domain-containing protein</fullName>
    </recommendedName>
</protein>
<evidence type="ECO:0008006" key="3">
    <source>
        <dbReference type="Google" id="ProtNLM"/>
    </source>
</evidence>
<dbReference type="KEGG" id="crie:AK829_03000"/>
<dbReference type="PATRIC" id="fig|156976.3.peg.591"/>
<gene>
    <name evidence="1" type="ORF">AK829_03000</name>
</gene>
<dbReference type="STRING" id="156976.AK829_03000"/>
<dbReference type="AlphaFoldDB" id="A0A0K1RA84"/>
<dbReference type="Proteomes" id="UP000060016">
    <property type="component" value="Chromosome"/>
</dbReference>
<name>A0A0K1RA84_9CORY</name>
<evidence type="ECO:0000313" key="1">
    <source>
        <dbReference type="EMBL" id="AKV58303.1"/>
    </source>
</evidence>
<sequence>MTSPTPVTLEAVADVFRGRDLNFQVEDDKLLSGFENCSIFFALSDDSLVFESIWRGMAPQDLAPQLLFTINNLNQARFAPTLRMLETADGMLATSATRTIDAAEGLTDEQLEVFVISTIQMTLETFAQIEQSLPALVDWTDTHDEHH</sequence>
<dbReference type="InterPro" id="IPR019660">
    <property type="entry name" value="Put_sensory_transdc_reg_YbjN"/>
</dbReference>
<dbReference type="Pfam" id="PF10722">
    <property type="entry name" value="YbjN"/>
    <property type="match status" value="1"/>
</dbReference>
<organism evidence="1 2">
    <name type="scientific">Corynebacterium riegelii</name>
    <dbReference type="NCBI Taxonomy" id="156976"/>
    <lineage>
        <taxon>Bacteria</taxon>
        <taxon>Bacillati</taxon>
        <taxon>Actinomycetota</taxon>
        <taxon>Actinomycetes</taxon>
        <taxon>Mycobacteriales</taxon>
        <taxon>Corynebacteriaceae</taxon>
        <taxon>Corynebacterium</taxon>
    </lineage>
</organism>
<dbReference type="EMBL" id="CP012342">
    <property type="protein sequence ID" value="AKV58303.1"/>
    <property type="molecule type" value="Genomic_DNA"/>
</dbReference>
<evidence type="ECO:0000313" key="2">
    <source>
        <dbReference type="Proteomes" id="UP000060016"/>
    </source>
</evidence>
<dbReference type="RefSeq" id="WP_052204121.1">
    <property type="nucleotide sequence ID" value="NZ_CP012342.1"/>
</dbReference>
<proteinExistence type="predicted"/>
<reference evidence="1 2" key="1">
    <citation type="submission" date="2015-08" db="EMBL/GenBank/DDBJ databases">
        <authorList>
            <person name="Babu N.S."/>
            <person name="Beckwith C.J."/>
            <person name="Beseler K.G."/>
            <person name="Brison A."/>
            <person name="Carone J.V."/>
            <person name="Caskin T.P."/>
            <person name="Diamond M."/>
            <person name="Durham M.E."/>
            <person name="Foxe J.M."/>
            <person name="Go M."/>
            <person name="Henderson B.A."/>
            <person name="Jones I.B."/>
            <person name="McGettigan J.A."/>
            <person name="Micheletti S.J."/>
            <person name="Nasrallah M.E."/>
            <person name="Ortiz D."/>
            <person name="Piller C.R."/>
            <person name="Privatt S.R."/>
            <person name="Schneider S.L."/>
            <person name="Sharp S."/>
            <person name="Smith T.C."/>
            <person name="Stanton J.D."/>
            <person name="Ullery H.E."/>
            <person name="Wilson R.J."/>
            <person name="Serrano M.G."/>
            <person name="Buck G."/>
            <person name="Lee V."/>
            <person name="Wang Y."/>
            <person name="Carvalho R."/>
            <person name="Voegtly L."/>
            <person name="Shi R."/>
            <person name="Duckworth R."/>
            <person name="Johnson A."/>
            <person name="Loviza R."/>
            <person name="Walstead R."/>
            <person name="Shah Z."/>
            <person name="Kiflezghi M."/>
            <person name="Wade K."/>
            <person name="Ball S.L."/>
            <person name="Bradley K.W."/>
            <person name="Asai D.J."/>
            <person name="Bowman C.A."/>
            <person name="Russell D.A."/>
            <person name="Pope W.H."/>
            <person name="Jacobs-Sera D."/>
            <person name="Hendrix R.W."/>
            <person name="Hatfull G.F."/>
        </authorList>
    </citation>
    <scope>NUCLEOTIDE SEQUENCE [LARGE SCALE GENOMIC DNA]</scope>
    <source>
        <strain evidence="1 2">PUDD_83A45</strain>
    </source>
</reference>